<feature type="region of interest" description="Disordered" evidence="1">
    <location>
        <begin position="100"/>
        <end position="124"/>
    </location>
</feature>
<feature type="signal peptide" evidence="2">
    <location>
        <begin position="1"/>
        <end position="26"/>
    </location>
</feature>
<dbReference type="EMBL" id="BJML01000004">
    <property type="protein sequence ID" value="GEB45716.1"/>
    <property type="molecule type" value="Genomic_DNA"/>
</dbReference>
<gene>
    <name evidence="3" type="ORF">MTE01_16610</name>
</gene>
<evidence type="ECO:0000256" key="2">
    <source>
        <dbReference type="SAM" id="SignalP"/>
    </source>
</evidence>
<evidence type="ECO:0000313" key="4">
    <source>
        <dbReference type="Proteomes" id="UP000319525"/>
    </source>
</evidence>
<evidence type="ECO:0000256" key="1">
    <source>
        <dbReference type="SAM" id="MobiDB-lite"/>
    </source>
</evidence>
<name>A0A4Y3QJX9_MICTE</name>
<protein>
    <submittedName>
        <fullName evidence="3">Uncharacterized protein</fullName>
    </submittedName>
</protein>
<reference evidence="3 4" key="1">
    <citation type="submission" date="2019-06" db="EMBL/GenBank/DDBJ databases">
        <title>Whole genome shotgun sequence of Microbacterium testaceum NBRC 12675.</title>
        <authorList>
            <person name="Hosoyama A."/>
            <person name="Uohara A."/>
            <person name="Ohji S."/>
            <person name="Ichikawa N."/>
        </authorList>
    </citation>
    <scope>NUCLEOTIDE SEQUENCE [LARGE SCALE GENOMIC DNA]</scope>
    <source>
        <strain evidence="3 4">NBRC 12675</strain>
    </source>
</reference>
<comment type="caution">
    <text evidence="3">The sequence shown here is derived from an EMBL/GenBank/DDBJ whole genome shotgun (WGS) entry which is preliminary data.</text>
</comment>
<accession>A0A4Y3QJX9</accession>
<dbReference type="Proteomes" id="UP000319525">
    <property type="component" value="Unassembled WGS sequence"/>
</dbReference>
<feature type="compositionally biased region" description="Polar residues" evidence="1">
    <location>
        <begin position="100"/>
        <end position="111"/>
    </location>
</feature>
<feature type="chain" id="PRO_5021473138" evidence="2">
    <location>
        <begin position="27"/>
        <end position="160"/>
    </location>
</feature>
<proteinExistence type="predicted"/>
<sequence length="160" mass="16262">MGVALSSVLGLVLLLGAAIPTPAAHADTPQQCNAITVSDVQIDSSALVDGALQLLPGTDPVTIRASLGNATNVPITLTALAQADTAVALTQQILWKTDSSSGTSVETPLSDSETHPLGTLQPGESTTVTFTLTLPASVGNEYQGQTVLLSLSVRAVQQGF</sequence>
<evidence type="ECO:0000313" key="3">
    <source>
        <dbReference type="EMBL" id="GEB45716.1"/>
    </source>
</evidence>
<keyword evidence="2" id="KW-0732">Signal</keyword>
<organism evidence="3 4">
    <name type="scientific">Microbacterium testaceum</name>
    <name type="common">Aureobacterium testaceum</name>
    <name type="synonym">Brevibacterium testaceum</name>
    <dbReference type="NCBI Taxonomy" id="2033"/>
    <lineage>
        <taxon>Bacteria</taxon>
        <taxon>Bacillati</taxon>
        <taxon>Actinomycetota</taxon>
        <taxon>Actinomycetes</taxon>
        <taxon>Micrococcales</taxon>
        <taxon>Microbacteriaceae</taxon>
        <taxon>Microbacterium</taxon>
    </lineage>
</organism>
<dbReference type="AlphaFoldDB" id="A0A4Y3QJX9"/>